<accession>A0A7Y6C078</accession>
<evidence type="ECO:0000313" key="1">
    <source>
        <dbReference type="EMBL" id="NUU78177.1"/>
    </source>
</evidence>
<dbReference type="RefSeq" id="WP_175397804.1">
    <property type="nucleotide sequence ID" value="NZ_JABMCB010000197.1"/>
</dbReference>
<organism evidence="1 2">
    <name type="scientific">Paenibacillus xylanilyticus</name>
    <dbReference type="NCBI Taxonomy" id="248903"/>
    <lineage>
        <taxon>Bacteria</taxon>
        <taxon>Bacillati</taxon>
        <taxon>Bacillota</taxon>
        <taxon>Bacilli</taxon>
        <taxon>Bacillales</taxon>
        <taxon>Paenibacillaceae</taxon>
        <taxon>Paenibacillus</taxon>
    </lineage>
</organism>
<dbReference type="AlphaFoldDB" id="A0A7Y6C078"/>
<reference evidence="1 2" key="1">
    <citation type="submission" date="2020-05" db="EMBL/GenBank/DDBJ databases">
        <title>Genome Sequencing of Type Strains.</title>
        <authorList>
            <person name="Lemaire J.F."/>
            <person name="Inderbitzin P."/>
            <person name="Gregorio O.A."/>
            <person name="Collins S.B."/>
            <person name="Wespe N."/>
            <person name="Knight-Connoni V."/>
        </authorList>
    </citation>
    <scope>NUCLEOTIDE SEQUENCE [LARGE SCALE GENOMIC DNA]</scope>
    <source>
        <strain evidence="1 2">LMG 21957</strain>
    </source>
</reference>
<dbReference type="EMBL" id="JABMCB010000197">
    <property type="protein sequence ID" value="NUU78177.1"/>
    <property type="molecule type" value="Genomic_DNA"/>
</dbReference>
<evidence type="ECO:0000313" key="2">
    <source>
        <dbReference type="Proteomes" id="UP000526125"/>
    </source>
</evidence>
<name>A0A7Y6C078_9BACL</name>
<proteinExistence type="predicted"/>
<gene>
    <name evidence="1" type="ORF">HP552_23480</name>
</gene>
<dbReference type="Proteomes" id="UP000526125">
    <property type="component" value="Unassembled WGS sequence"/>
</dbReference>
<comment type="caution">
    <text evidence="1">The sequence shown here is derived from an EMBL/GenBank/DDBJ whole genome shotgun (WGS) entry which is preliminary data.</text>
</comment>
<keyword evidence="2" id="KW-1185">Reference proteome</keyword>
<sequence>MINFANVETIASYYLMSQTINFRDLIKEHQNLALDNVNNGDFSLDFIESLKLFAHEGCHFIDHISTLSGLRMLEKIYSAINEFEYFNSELNAGRERPTTDNIFAFLELFCEWKQQQHSKVFNKLKSNNINIKDWAFNFSGDKVFNIRGEETIKPILTVTFKSSNIPYAKVPFTMESLWETNAIYAELDYQYIALMSIEDDDQRLIEAARIENAYKKYFYDPELFIYSTAAHFTSSFANLGSIFDAFKLSKLLSDISLNLPFKYYNTLKKTKGTIFRGLVNKFLKESTDMQPPIVFMALLENIVEDEDFNIREFLNKEIIDIDTILQINNLPSKNFLKSEIILEMQNINLQVDDIQSKLFLYFKELGVDFFNQLGFNGIYKGFSPSYIKFVCLMDNCVFQGWDVKALMEEETLAFIRQKRFNQYFNLMVT</sequence>
<protein>
    <submittedName>
        <fullName evidence="1">Uncharacterized protein</fullName>
    </submittedName>
</protein>